<evidence type="ECO:0000256" key="1">
    <source>
        <dbReference type="SAM" id="MobiDB-lite"/>
    </source>
</evidence>
<reference evidence="2 3" key="1">
    <citation type="journal article" date="2019" name="Nat. Ecol. Evol.">
        <title>Megaphylogeny resolves global patterns of mushroom evolution.</title>
        <authorList>
            <person name="Varga T."/>
            <person name="Krizsan K."/>
            <person name="Foldi C."/>
            <person name="Dima B."/>
            <person name="Sanchez-Garcia M."/>
            <person name="Sanchez-Ramirez S."/>
            <person name="Szollosi G.J."/>
            <person name="Szarkandi J.G."/>
            <person name="Papp V."/>
            <person name="Albert L."/>
            <person name="Andreopoulos W."/>
            <person name="Angelini C."/>
            <person name="Antonin V."/>
            <person name="Barry K.W."/>
            <person name="Bougher N.L."/>
            <person name="Buchanan P."/>
            <person name="Buyck B."/>
            <person name="Bense V."/>
            <person name="Catcheside P."/>
            <person name="Chovatia M."/>
            <person name="Cooper J."/>
            <person name="Damon W."/>
            <person name="Desjardin D."/>
            <person name="Finy P."/>
            <person name="Geml J."/>
            <person name="Haridas S."/>
            <person name="Hughes K."/>
            <person name="Justo A."/>
            <person name="Karasinski D."/>
            <person name="Kautmanova I."/>
            <person name="Kiss B."/>
            <person name="Kocsube S."/>
            <person name="Kotiranta H."/>
            <person name="LaButti K.M."/>
            <person name="Lechner B.E."/>
            <person name="Liimatainen K."/>
            <person name="Lipzen A."/>
            <person name="Lukacs Z."/>
            <person name="Mihaltcheva S."/>
            <person name="Morgado L.N."/>
            <person name="Niskanen T."/>
            <person name="Noordeloos M.E."/>
            <person name="Ohm R.A."/>
            <person name="Ortiz-Santana B."/>
            <person name="Ovrebo C."/>
            <person name="Racz N."/>
            <person name="Riley R."/>
            <person name="Savchenko A."/>
            <person name="Shiryaev A."/>
            <person name="Soop K."/>
            <person name="Spirin V."/>
            <person name="Szebenyi C."/>
            <person name="Tomsovsky M."/>
            <person name="Tulloss R.E."/>
            <person name="Uehling J."/>
            <person name="Grigoriev I.V."/>
            <person name="Vagvolgyi C."/>
            <person name="Papp T."/>
            <person name="Martin F.M."/>
            <person name="Miettinen O."/>
            <person name="Hibbett D.S."/>
            <person name="Nagy L.G."/>
        </authorList>
    </citation>
    <scope>NUCLEOTIDE SEQUENCE [LARGE SCALE GENOMIC DNA]</scope>
    <source>
        <strain evidence="2 3">CBS 962.96</strain>
    </source>
</reference>
<gene>
    <name evidence="2" type="ORF">K435DRAFT_790831</name>
</gene>
<accession>A0A4S8MQM6</accession>
<evidence type="ECO:0000313" key="2">
    <source>
        <dbReference type="EMBL" id="THV04614.1"/>
    </source>
</evidence>
<evidence type="ECO:0000313" key="3">
    <source>
        <dbReference type="Proteomes" id="UP000297245"/>
    </source>
</evidence>
<dbReference type="AlphaFoldDB" id="A0A4S8MQM6"/>
<keyword evidence="3" id="KW-1185">Reference proteome</keyword>
<dbReference type="Proteomes" id="UP000297245">
    <property type="component" value="Unassembled WGS sequence"/>
</dbReference>
<name>A0A4S8MQM6_DENBC</name>
<protein>
    <submittedName>
        <fullName evidence="2">Uncharacterized protein</fullName>
    </submittedName>
</protein>
<feature type="compositionally biased region" description="Gly residues" evidence="1">
    <location>
        <begin position="1"/>
        <end position="15"/>
    </location>
</feature>
<feature type="region of interest" description="Disordered" evidence="1">
    <location>
        <begin position="1"/>
        <end position="30"/>
    </location>
</feature>
<sequence length="206" mass="22130">MSGRLGGNGRKGLGELGQFPPQPGGGGGNPGGASWVAVKVCKVVDELRVISKVGMITLLVVSMGMGVVGNVASKGSMGSQGMGRDLGRESRDVEGLLEEHLKGLPSKPISSVIPVVSFVAWNTFSINKLTECFERFKLTNLYAPSYLKHLISGPQGYPSTYFVLLICVKLLLRQWDARGTLLYDLPNQKFVRQTAAHTPIMHSNTS</sequence>
<dbReference type="EMBL" id="ML179054">
    <property type="protein sequence ID" value="THV04614.1"/>
    <property type="molecule type" value="Genomic_DNA"/>
</dbReference>
<organism evidence="2 3">
    <name type="scientific">Dendrothele bispora (strain CBS 962.96)</name>
    <dbReference type="NCBI Taxonomy" id="1314807"/>
    <lineage>
        <taxon>Eukaryota</taxon>
        <taxon>Fungi</taxon>
        <taxon>Dikarya</taxon>
        <taxon>Basidiomycota</taxon>
        <taxon>Agaricomycotina</taxon>
        <taxon>Agaricomycetes</taxon>
        <taxon>Agaricomycetidae</taxon>
        <taxon>Agaricales</taxon>
        <taxon>Agaricales incertae sedis</taxon>
        <taxon>Dendrothele</taxon>
    </lineage>
</organism>
<proteinExistence type="predicted"/>